<dbReference type="AlphaFoldDB" id="X1QVG6"/>
<sequence>MKFIPVREVKAKLSEILRDTKKDDIIITCWGKPKALLQKLEEEDLEDYIISHSRKIRESIEESW</sequence>
<evidence type="ECO:0008006" key="3">
    <source>
        <dbReference type="Google" id="ProtNLM"/>
    </source>
</evidence>
<protein>
    <recommendedName>
        <fullName evidence="3">Antitoxin</fullName>
    </recommendedName>
</protein>
<dbReference type="InterPro" id="IPR036165">
    <property type="entry name" value="YefM-like_sf"/>
</dbReference>
<comment type="caution">
    <text evidence="2">The sequence shown here is derived from an EMBL/GenBank/DDBJ whole genome shotgun (WGS) entry which is preliminary data.</text>
</comment>
<evidence type="ECO:0000313" key="2">
    <source>
        <dbReference type="EMBL" id="GAI47274.1"/>
    </source>
</evidence>
<comment type="similarity">
    <text evidence="1">Belongs to the phD/YefM antitoxin family.</text>
</comment>
<dbReference type="Gene3D" id="3.40.1620.10">
    <property type="entry name" value="YefM-like domain"/>
    <property type="match status" value="1"/>
</dbReference>
<evidence type="ECO:0000256" key="1">
    <source>
        <dbReference type="ARBA" id="ARBA00009981"/>
    </source>
</evidence>
<dbReference type="SUPFAM" id="SSF143120">
    <property type="entry name" value="YefM-like"/>
    <property type="match status" value="1"/>
</dbReference>
<accession>X1QVG6</accession>
<organism evidence="2">
    <name type="scientific">marine sediment metagenome</name>
    <dbReference type="NCBI Taxonomy" id="412755"/>
    <lineage>
        <taxon>unclassified sequences</taxon>
        <taxon>metagenomes</taxon>
        <taxon>ecological metagenomes</taxon>
    </lineage>
</organism>
<dbReference type="EMBL" id="BARV01042316">
    <property type="protein sequence ID" value="GAI47274.1"/>
    <property type="molecule type" value="Genomic_DNA"/>
</dbReference>
<name>X1QVG6_9ZZZZ</name>
<reference evidence="2" key="1">
    <citation type="journal article" date="2014" name="Front. Microbiol.">
        <title>High frequency of phylogenetically diverse reductive dehalogenase-homologous genes in deep subseafloor sedimentary metagenomes.</title>
        <authorList>
            <person name="Kawai M."/>
            <person name="Futagami T."/>
            <person name="Toyoda A."/>
            <person name="Takaki Y."/>
            <person name="Nishi S."/>
            <person name="Hori S."/>
            <person name="Arai W."/>
            <person name="Tsubouchi T."/>
            <person name="Morono Y."/>
            <person name="Uchiyama I."/>
            <person name="Ito T."/>
            <person name="Fujiyama A."/>
            <person name="Inagaki F."/>
            <person name="Takami H."/>
        </authorList>
    </citation>
    <scope>NUCLEOTIDE SEQUENCE</scope>
    <source>
        <strain evidence="2">Expedition CK06-06</strain>
    </source>
</reference>
<dbReference type="NCBIfam" id="TIGR01552">
    <property type="entry name" value="phd_fam"/>
    <property type="match status" value="1"/>
</dbReference>
<gene>
    <name evidence="2" type="ORF">S06H3_63688</name>
</gene>
<proteinExistence type="inferred from homology"/>